<dbReference type="OrthoDB" id="40334at2759"/>
<dbReference type="PANTHER" id="PTHR28630">
    <property type="match status" value="1"/>
</dbReference>
<dbReference type="EMBL" id="ML178826">
    <property type="protein sequence ID" value="TFL00967.1"/>
    <property type="molecule type" value="Genomic_DNA"/>
</dbReference>
<protein>
    <recommendedName>
        <fullName evidence="3">AhpC/TSA antioxidant enzyme-domain-containing protein</fullName>
    </recommendedName>
</protein>
<reference evidence="1 2" key="1">
    <citation type="journal article" date="2019" name="Nat. Ecol. Evol.">
        <title>Megaphylogeny resolves global patterns of mushroom evolution.</title>
        <authorList>
            <person name="Varga T."/>
            <person name="Krizsan K."/>
            <person name="Foldi C."/>
            <person name="Dima B."/>
            <person name="Sanchez-Garcia M."/>
            <person name="Sanchez-Ramirez S."/>
            <person name="Szollosi G.J."/>
            <person name="Szarkandi J.G."/>
            <person name="Papp V."/>
            <person name="Albert L."/>
            <person name="Andreopoulos W."/>
            <person name="Angelini C."/>
            <person name="Antonin V."/>
            <person name="Barry K.W."/>
            <person name="Bougher N.L."/>
            <person name="Buchanan P."/>
            <person name="Buyck B."/>
            <person name="Bense V."/>
            <person name="Catcheside P."/>
            <person name="Chovatia M."/>
            <person name="Cooper J."/>
            <person name="Damon W."/>
            <person name="Desjardin D."/>
            <person name="Finy P."/>
            <person name="Geml J."/>
            <person name="Haridas S."/>
            <person name="Hughes K."/>
            <person name="Justo A."/>
            <person name="Karasinski D."/>
            <person name="Kautmanova I."/>
            <person name="Kiss B."/>
            <person name="Kocsube S."/>
            <person name="Kotiranta H."/>
            <person name="LaButti K.M."/>
            <person name="Lechner B.E."/>
            <person name="Liimatainen K."/>
            <person name="Lipzen A."/>
            <person name="Lukacs Z."/>
            <person name="Mihaltcheva S."/>
            <person name="Morgado L.N."/>
            <person name="Niskanen T."/>
            <person name="Noordeloos M.E."/>
            <person name="Ohm R.A."/>
            <person name="Ortiz-Santana B."/>
            <person name="Ovrebo C."/>
            <person name="Racz N."/>
            <person name="Riley R."/>
            <person name="Savchenko A."/>
            <person name="Shiryaev A."/>
            <person name="Soop K."/>
            <person name="Spirin V."/>
            <person name="Szebenyi C."/>
            <person name="Tomsovsky M."/>
            <person name="Tulloss R.E."/>
            <person name="Uehling J."/>
            <person name="Grigoriev I.V."/>
            <person name="Vagvolgyi C."/>
            <person name="Papp T."/>
            <person name="Martin F.M."/>
            <person name="Miettinen O."/>
            <person name="Hibbett D.S."/>
            <person name="Nagy L.G."/>
        </authorList>
    </citation>
    <scope>NUCLEOTIDE SEQUENCE [LARGE SCALE GENOMIC DNA]</scope>
    <source>
        <strain evidence="1 2">CBS 309.79</strain>
    </source>
</reference>
<name>A0A5C3QHK9_9AGAR</name>
<keyword evidence="2" id="KW-1185">Reference proteome</keyword>
<sequence>MSNSIPTDDTLKKSFEMNVLNSEGEKIEFGKLLEVEEGAEGRRKTVVVFVRHFFCGSCQDYVSQLATVRPDALAEANTKIIIVGCGDFQPIKFYSETTSFPLSQIYANPTRGIFTALNTTNTTQGAPAGQTPSYMTVGLPMNILRSVYRAVSNIGVATKGGPPSQNGGELVFDHEKRCTFANIMQHSQDHKEVPDLMKEAGVAFP</sequence>
<proteinExistence type="predicted"/>
<evidence type="ECO:0008006" key="3">
    <source>
        <dbReference type="Google" id="ProtNLM"/>
    </source>
</evidence>
<evidence type="ECO:0000313" key="2">
    <source>
        <dbReference type="Proteomes" id="UP000305067"/>
    </source>
</evidence>
<dbReference type="STRING" id="1884261.A0A5C3QHK9"/>
<dbReference type="Proteomes" id="UP000305067">
    <property type="component" value="Unassembled WGS sequence"/>
</dbReference>
<dbReference type="PANTHER" id="PTHR28630:SF3">
    <property type="entry name" value="PEROXIREDOXIN-LIKE 2C"/>
    <property type="match status" value="1"/>
</dbReference>
<dbReference type="InterPro" id="IPR032801">
    <property type="entry name" value="PXL2A/B/C"/>
</dbReference>
<gene>
    <name evidence="1" type="ORF">BDV98DRAFT_568195</name>
</gene>
<organism evidence="1 2">
    <name type="scientific">Pterulicium gracile</name>
    <dbReference type="NCBI Taxonomy" id="1884261"/>
    <lineage>
        <taxon>Eukaryota</taxon>
        <taxon>Fungi</taxon>
        <taxon>Dikarya</taxon>
        <taxon>Basidiomycota</taxon>
        <taxon>Agaricomycotina</taxon>
        <taxon>Agaricomycetes</taxon>
        <taxon>Agaricomycetidae</taxon>
        <taxon>Agaricales</taxon>
        <taxon>Pleurotineae</taxon>
        <taxon>Pterulaceae</taxon>
        <taxon>Pterulicium</taxon>
    </lineage>
</organism>
<dbReference type="AlphaFoldDB" id="A0A5C3QHK9"/>
<accession>A0A5C3QHK9</accession>
<evidence type="ECO:0000313" key="1">
    <source>
        <dbReference type="EMBL" id="TFL00967.1"/>
    </source>
</evidence>
<dbReference type="Pfam" id="PF13911">
    <property type="entry name" value="AhpC-TSA_2"/>
    <property type="match status" value="1"/>
</dbReference>
<dbReference type="Gene3D" id="3.40.30.10">
    <property type="entry name" value="Glutaredoxin"/>
    <property type="match status" value="1"/>
</dbReference>